<keyword evidence="2" id="KW-0963">Cytoplasm</keyword>
<dbReference type="Gene3D" id="3.40.850.10">
    <property type="entry name" value="Kinesin motor domain"/>
    <property type="match status" value="1"/>
</dbReference>
<evidence type="ECO:0000256" key="4">
    <source>
        <dbReference type="ARBA" id="ARBA00022840"/>
    </source>
</evidence>
<dbReference type="Pfam" id="PF00225">
    <property type="entry name" value="Kinesin"/>
    <property type="match status" value="1"/>
</dbReference>
<protein>
    <submittedName>
        <fullName evidence="8">Kinesin-like protein kif19</fullName>
    </submittedName>
</protein>
<feature type="domain" description="Kinesin motor" evidence="7">
    <location>
        <begin position="1"/>
        <end position="146"/>
    </location>
</feature>
<dbReference type="InterPro" id="IPR001752">
    <property type="entry name" value="Kinesin_motor_dom"/>
</dbReference>
<dbReference type="EMBL" id="JASSZA010000002">
    <property type="protein sequence ID" value="KAK2116575.1"/>
    <property type="molecule type" value="Genomic_DNA"/>
</dbReference>
<dbReference type="InterPro" id="IPR036961">
    <property type="entry name" value="Kinesin_motor_dom_sf"/>
</dbReference>
<evidence type="ECO:0000313" key="9">
    <source>
        <dbReference type="Proteomes" id="UP001266305"/>
    </source>
</evidence>
<sequence length="146" mass="16240">MYVQIPEEDVYGATIQHLVEGVISRYNATVFAYRPSGAGKTHAMLGVDAEPGIYLQTLTDLFQAIEETRDSTDYSGSMSYLKIYNKVIRDLLNPSSGFLDLREDSRGGIQIAGIMEFSTSNAHEIWLGILFAHNTFNDSLWPPESA</sequence>
<dbReference type="PANTHER" id="PTHR47968:SF69">
    <property type="entry name" value="KINESIN-LIKE PROTEIN"/>
    <property type="match status" value="1"/>
</dbReference>
<keyword evidence="9" id="KW-1185">Reference proteome</keyword>
<evidence type="ECO:0000256" key="1">
    <source>
        <dbReference type="ARBA" id="ARBA00004245"/>
    </source>
</evidence>
<comment type="subcellular location">
    <subcellularLocation>
        <location evidence="1">Cytoplasm</location>
        <location evidence="1">Cytoskeleton</location>
    </subcellularLocation>
</comment>
<dbReference type="SUPFAM" id="SSF52540">
    <property type="entry name" value="P-loop containing nucleoside triphosphate hydrolases"/>
    <property type="match status" value="1"/>
</dbReference>
<accession>A0ABQ9W557</accession>
<evidence type="ECO:0000259" key="7">
    <source>
        <dbReference type="PROSITE" id="PS50067"/>
    </source>
</evidence>
<dbReference type="PANTHER" id="PTHR47968">
    <property type="entry name" value="CENTROMERE PROTEIN E"/>
    <property type="match status" value="1"/>
</dbReference>
<evidence type="ECO:0000256" key="2">
    <source>
        <dbReference type="ARBA" id="ARBA00022490"/>
    </source>
</evidence>
<comment type="similarity">
    <text evidence="6">Belongs to the TRAFAC class myosin-kinesin ATPase superfamily. Kinesin family.</text>
</comment>
<comment type="caution">
    <text evidence="8">The sequence shown here is derived from an EMBL/GenBank/DDBJ whole genome shotgun (WGS) entry which is preliminary data.</text>
</comment>
<gene>
    <name evidence="8" type="primary">KIF19_1</name>
    <name evidence="8" type="ORF">P7K49_003461</name>
</gene>
<evidence type="ECO:0000313" key="8">
    <source>
        <dbReference type="EMBL" id="KAK2116575.1"/>
    </source>
</evidence>
<reference evidence="8 9" key="1">
    <citation type="submission" date="2023-05" db="EMBL/GenBank/DDBJ databases">
        <title>B98-5 Cell Line De Novo Hybrid Assembly: An Optical Mapping Approach.</title>
        <authorList>
            <person name="Kananen K."/>
            <person name="Auerbach J.A."/>
            <person name="Kautto E."/>
            <person name="Blachly J.S."/>
        </authorList>
    </citation>
    <scope>NUCLEOTIDE SEQUENCE [LARGE SCALE GENOMIC DNA]</scope>
    <source>
        <strain evidence="8">B95-8</strain>
        <tissue evidence="8">Cell line</tissue>
    </source>
</reference>
<evidence type="ECO:0000256" key="3">
    <source>
        <dbReference type="ARBA" id="ARBA00022741"/>
    </source>
</evidence>
<evidence type="ECO:0000256" key="6">
    <source>
        <dbReference type="PROSITE-ProRule" id="PRU00283"/>
    </source>
</evidence>
<proteinExistence type="inferred from homology"/>
<dbReference type="InterPro" id="IPR027417">
    <property type="entry name" value="P-loop_NTPase"/>
</dbReference>
<comment type="caution">
    <text evidence="6">Lacks conserved residue(s) required for the propagation of feature annotation.</text>
</comment>
<dbReference type="Proteomes" id="UP001266305">
    <property type="component" value="Unassembled WGS sequence"/>
</dbReference>
<dbReference type="InterPro" id="IPR027640">
    <property type="entry name" value="Kinesin-like_fam"/>
</dbReference>
<keyword evidence="5" id="KW-0206">Cytoskeleton</keyword>
<evidence type="ECO:0000256" key="5">
    <source>
        <dbReference type="ARBA" id="ARBA00023212"/>
    </source>
</evidence>
<organism evidence="8 9">
    <name type="scientific">Saguinus oedipus</name>
    <name type="common">Cotton-top tamarin</name>
    <name type="synonym">Oedipomidas oedipus</name>
    <dbReference type="NCBI Taxonomy" id="9490"/>
    <lineage>
        <taxon>Eukaryota</taxon>
        <taxon>Metazoa</taxon>
        <taxon>Chordata</taxon>
        <taxon>Craniata</taxon>
        <taxon>Vertebrata</taxon>
        <taxon>Euteleostomi</taxon>
        <taxon>Mammalia</taxon>
        <taxon>Eutheria</taxon>
        <taxon>Euarchontoglires</taxon>
        <taxon>Primates</taxon>
        <taxon>Haplorrhini</taxon>
        <taxon>Platyrrhini</taxon>
        <taxon>Cebidae</taxon>
        <taxon>Callitrichinae</taxon>
        <taxon>Saguinus</taxon>
    </lineage>
</organism>
<keyword evidence="4" id="KW-0067">ATP-binding</keyword>
<name>A0ABQ9W557_SAGOE</name>
<dbReference type="PROSITE" id="PS50067">
    <property type="entry name" value="KINESIN_MOTOR_2"/>
    <property type="match status" value="1"/>
</dbReference>
<dbReference type="SMART" id="SM00129">
    <property type="entry name" value="KISc"/>
    <property type="match status" value="1"/>
</dbReference>
<keyword evidence="3" id="KW-0547">Nucleotide-binding</keyword>